<feature type="region of interest" description="Disordered" evidence="4">
    <location>
        <begin position="346"/>
        <end position="402"/>
    </location>
</feature>
<dbReference type="AlphaFoldDB" id="A0A1D1UFQ5"/>
<keyword evidence="7" id="KW-1185">Reference proteome</keyword>
<dbReference type="PROSITE" id="PS50826">
    <property type="entry name" value="RUN"/>
    <property type="match status" value="1"/>
</dbReference>
<evidence type="ECO:0000256" key="2">
    <source>
        <dbReference type="ARBA" id="ARBA00034727"/>
    </source>
</evidence>
<dbReference type="STRING" id="947166.A0A1D1UFQ5"/>
<dbReference type="PANTHER" id="PTHR46251:SF3">
    <property type="entry name" value="RUN DOMAIN-CONTAINING PROTEIN"/>
    <property type="match status" value="1"/>
</dbReference>
<gene>
    <name evidence="6" type="primary">RvY_01013-1</name>
    <name evidence="6" type="synonym">RvY_01013.1</name>
    <name evidence="6" type="ORF">RvY_01013</name>
</gene>
<comment type="similarity">
    <text evidence="2">Belongs to the RUNDC3 family.</text>
</comment>
<dbReference type="OrthoDB" id="10029904at2759"/>
<dbReference type="InterPro" id="IPR004012">
    <property type="entry name" value="Run_dom"/>
</dbReference>
<evidence type="ECO:0000259" key="5">
    <source>
        <dbReference type="PROSITE" id="PS50826"/>
    </source>
</evidence>
<sequence>MTDTRTFPQREYGKQRQNLLRICGMTLKSVVDKFCFNGVLDETDTDVENLLIVLENILMHRCTKKLPSTWFSEEVPSYWPCVVQCCSKMTRSCVPAVMAMDRRLTGLTLGRIFLRIALMEKRLPEYLSELVTTESREVLHKAYHHEAFMLRDEGVSLTHMCLGLNSIDFSFCVKGEDLAHQYVPCIDFTPYLDFQPCEQAELDDEHEQAVLNGQIPRLADTASPDNSAEDSWRLKYQTLYNKYRDLAQQKNYAEEMVNLKQGRIERLEFDLAAAQGDAEATKTTHAREINKLQNIILELQSELSSARTDRPLNDRKRLETFFTGLSRNGKFHESIALESIPIDRDQFSSEVSSEDDTVSMLGDHEETPYGSTDYGPDGLLRTNSEEFTPSKSNKAGSSKDTK</sequence>
<dbReference type="InterPro" id="IPR037213">
    <property type="entry name" value="Run_dom_sf"/>
</dbReference>
<dbReference type="Gene3D" id="1.20.58.900">
    <property type="match status" value="1"/>
</dbReference>
<evidence type="ECO:0000256" key="3">
    <source>
        <dbReference type="SAM" id="Coils"/>
    </source>
</evidence>
<dbReference type="InterPro" id="IPR047340">
    <property type="entry name" value="RUNDC3A_B"/>
</dbReference>
<dbReference type="EMBL" id="BDGG01000001">
    <property type="protein sequence ID" value="GAU88281.1"/>
    <property type="molecule type" value="Genomic_DNA"/>
</dbReference>
<organism evidence="6 7">
    <name type="scientific">Ramazzottius varieornatus</name>
    <name type="common">Water bear</name>
    <name type="synonym">Tardigrade</name>
    <dbReference type="NCBI Taxonomy" id="947166"/>
    <lineage>
        <taxon>Eukaryota</taxon>
        <taxon>Metazoa</taxon>
        <taxon>Ecdysozoa</taxon>
        <taxon>Tardigrada</taxon>
        <taxon>Eutardigrada</taxon>
        <taxon>Parachela</taxon>
        <taxon>Hypsibioidea</taxon>
        <taxon>Ramazzottiidae</taxon>
        <taxon>Ramazzottius</taxon>
    </lineage>
</organism>
<protein>
    <recommendedName>
        <fullName evidence="5">RUN domain-containing protein</fullName>
    </recommendedName>
</protein>
<dbReference type="SMART" id="SM00593">
    <property type="entry name" value="RUN"/>
    <property type="match status" value="1"/>
</dbReference>
<feature type="compositionally biased region" description="Polar residues" evidence="4">
    <location>
        <begin position="381"/>
        <end position="396"/>
    </location>
</feature>
<name>A0A1D1UFQ5_RAMVA</name>
<feature type="domain" description="RUN" evidence="5">
    <location>
        <begin position="41"/>
        <end position="176"/>
    </location>
</feature>
<feature type="coiled-coil region" evidence="3">
    <location>
        <begin position="282"/>
        <end position="309"/>
    </location>
</feature>
<dbReference type="PANTHER" id="PTHR46251">
    <property type="entry name" value="RUN DOMAIN-CONTAINING 3 PROTEIN RUNDC3"/>
    <property type="match status" value="1"/>
</dbReference>
<dbReference type="Pfam" id="PF02759">
    <property type="entry name" value="RUN"/>
    <property type="match status" value="1"/>
</dbReference>
<evidence type="ECO:0000256" key="1">
    <source>
        <dbReference type="ARBA" id="ARBA00023054"/>
    </source>
</evidence>
<accession>A0A1D1UFQ5</accession>
<dbReference type="SUPFAM" id="SSF140741">
    <property type="entry name" value="RUN domain-like"/>
    <property type="match status" value="1"/>
</dbReference>
<keyword evidence="1 3" id="KW-0175">Coiled coil</keyword>
<comment type="caution">
    <text evidence="6">The sequence shown here is derived from an EMBL/GenBank/DDBJ whole genome shotgun (WGS) entry which is preliminary data.</text>
</comment>
<dbReference type="Proteomes" id="UP000186922">
    <property type="component" value="Unassembled WGS sequence"/>
</dbReference>
<evidence type="ECO:0000313" key="6">
    <source>
        <dbReference type="EMBL" id="GAU88281.1"/>
    </source>
</evidence>
<proteinExistence type="inferred from homology"/>
<evidence type="ECO:0000256" key="4">
    <source>
        <dbReference type="SAM" id="MobiDB-lite"/>
    </source>
</evidence>
<evidence type="ECO:0000313" key="7">
    <source>
        <dbReference type="Proteomes" id="UP000186922"/>
    </source>
</evidence>
<reference evidence="6 7" key="1">
    <citation type="journal article" date="2016" name="Nat. Commun.">
        <title>Extremotolerant tardigrade genome and improved radiotolerance of human cultured cells by tardigrade-unique protein.</title>
        <authorList>
            <person name="Hashimoto T."/>
            <person name="Horikawa D.D."/>
            <person name="Saito Y."/>
            <person name="Kuwahara H."/>
            <person name="Kozuka-Hata H."/>
            <person name="Shin-I T."/>
            <person name="Minakuchi Y."/>
            <person name="Ohishi K."/>
            <person name="Motoyama A."/>
            <person name="Aizu T."/>
            <person name="Enomoto A."/>
            <person name="Kondo K."/>
            <person name="Tanaka S."/>
            <person name="Hara Y."/>
            <person name="Koshikawa S."/>
            <person name="Sagara H."/>
            <person name="Miura T."/>
            <person name="Yokobori S."/>
            <person name="Miyagawa K."/>
            <person name="Suzuki Y."/>
            <person name="Kubo T."/>
            <person name="Oyama M."/>
            <person name="Kohara Y."/>
            <person name="Fujiyama A."/>
            <person name="Arakawa K."/>
            <person name="Katayama T."/>
            <person name="Toyoda A."/>
            <person name="Kunieda T."/>
        </authorList>
    </citation>
    <scope>NUCLEOTIDE SEQUENCE [LARGE SCALE GENOMIC DNA]</scope>
    <source>
        <strain evidence="6 7">YOKOZUNA-1</strain>
    </source>
</reference>